<reference evidence="2 3" key="1">
    <citation type="journal article" date="2018" name="J. Microbiol.">
        <title>Aestuariibaculum marinum sp. nov., a marine bacterium isolated from seawater in South Korea.</title>
        <authorList>
            <person name="Choi J."/>
            <person name="Lee D."/>
            <person name="Jang J.H."/>
            <person name="Cha S."/>
            <person name="Seo T."/>
        </authorList>
    </citation>
    <scope>NUCLEOTIDE SEQUENCE [LARGE SCALE GENOMIC DNA]</scope>
    <source>
        <strain evidence="2 3">IP7</strain>
    </source>
</reference>
<dbReference type="SUPFAM" id="SSF57783">
    <property type="entry name" value="Zinc beta-ribbon"/>
    <property type="match status" value="1"/>
</dbReference>
<dbReference type="GO" id="GO:0003916">
    <property type="term" value="F:DNA topoisomerase activity"/>
    <property type="evidence" value="ECO:0007669"/>
    <property type="project" value="InterPro"/>
</dbReference>
<dbReference type="Pfam" id="PF08378">
    <property type="entry name" value="NERD"/>
    <property type="match status" value="1"/>
</dbReference>
<dbReference type="EMBL" id="JACVXD010000001">
    <property type="protein sequence ID" value="MBD0823014.1"/>
    <property type="molecule type" value="Genomic_DNA"/>
</dbReference>
<name>A0A8J6Q0W0_9FLAO</name>
<dbReference type="InterPro" id="IPR013498">
    <property type="entry name" value="Topo_IA_Znf"/>
</dbReference>
<protein>
    <submittedName>
        <fullName evidence="2">NERD domain-containing protein</fullName>
    </submittedName>
</protein>
<dbReference type="Gene3D" id="3.30.65.10">
    <property type="entry name" value="Bacterial Topoisomerase I, domain 1"/>
    <property type="match status" value="1"/>
</dbReference>
<evidence type="ECO:0000259" key="1">
    <source>
        <dbReference type="PROSITE" id="PS50965"/>
    </source>
</evidence>
<accession>A0A8J6Q0W0</accession>
<dbReference type="InterPro" id="IPR011528">
    <property type="entry name" value="NERD"/>
</dbReference>
<proteinExistence type="predicted"/>
<dbReference type="AlphaFoldDB" id="A0A8J6Q0W0"/>
<dbReference type="Proteomes" id="UP000621516">
    <property type="component" value="Unassembled WGS sequence"/>
</dbReference>
<evidence type="ECO:0000313" key="2">
    <source>
        <dbReference type="EMBL" id="MBD0823014.1"/>
    </source>
</evidence>
<dbReference type="PROSITE" id="PS50965">
    <property type="entry name" value="NERD"/>
    <property type="match status" value="1"/>
</dbReference>
<comment type="caution">
    <text evidence="2">The sequence shown here is derived from an EMBL/GenBank/DDBJ whole genome shotgun (WGS) entry which is preliminary data.</text>
</comment>
<feature type="domain" description="NERD" evidence="1">
    <location>
        <begin position="28"/>
        <end position="144"/>
    </location>
</feature>
<dbReference type="RefSeq" id="WP_188222315.1">
    <property type="nucleotide sequence ID" value="NZ_JACVXD010000001.1"/>
</dbReference>
<gene>
    <name evidence="2" type="ORF">ICJ85_03180</name>
</gene>
<dbReference type="GO" id="GO:0005694">
    <property type="term" value="C:chromosome"/>
    <property type="evidence" value="ECO:0007669"/>
    <property type="project" value="InterPro"/>
</dbReference>
<dbReference type="Pfam" id="PF01396">
    <property type="entry name" value="Zn_ribbon_Top1"/>
    <property type="match status" value="1"/>
</dbReference>
<organism evidence="2 3">
    <name type="scientific">Aestuariibaculum marinum</name>
    <dbReference type="NCBI Taxonomy" id="2683592"/>
    <lineage>
        <taxon>Bacteria</taxon>
        <taxon>Pseudomonadati</taxon>
        <taxon>Bacteroidota</taxon>
        <taxon>Flavobacteriia</taxon>
        <taxon>Flavobacteriales</taxon>
        <taxon>Flavobacteriaceae</taxon>
    </lineage>
</organism>
<dbReference type="GO" id="GO:0006265">
    <property type="term" value="P:DNA topological change"/>
    <property type="evidence" value="ECO:0007669"/>
    <property type="project" value="InterPro"/>
</dbReference>
<evidence type="ECO:0000313" key="3">
    <source>
        <dbReference type="Proteomes" id="UP000621516"/>
    </source>
</evidence>
<sequence length="251" mass="29405">MIIVVFLFVLIFYGFAYHYKNTIRPRIIGARGEQEVSKKLSRLNRRKYLVLNDILLKYGDSTTQIDHIVICEAGIFVIETKNYKGWIHGRENAEYWTQTIFNYKTKLRNPIKQNWVHVFALKETLVEFGFIEYFPVVVFAGSGKLKNIKSWLPVIKTKKLRRTIKKANQSQYLCQDTMKQIAETIEACNIKDRKANKRHIKRVKKQVREKKTREKGKVCPNCSGSLVIKGGKYGSFYGCLNFPKCRYTLNF</sequence>
<keyword evidence="3" id="KW-1185">Reference proteome</keyword>
<dbReference type="GO" id="GO:0003677">
    <property type="term" value="F:DNA binding"/>
    <property type="evidence" value="ECO:0007669"/>
    <property type="project" value="InterPro"/>
</dbReference>